<evidence type="ECO:0000256" key="10">
    <source>
        <dbReference type="ARBA" id="ARBA00022833"/>
    </source>
</evidence>
<dbReference type="InterPro" id="IPR050072">
    <property type="entry name" value="Peptidase_M20A"/>
</dbReference>
<comment type="cofactor">
    <cofactor evidence="1">
        <name>Zn(2+)</name>
        <dbReference type="ChEBI" id="CHEBI:29105"/>
    </cofactor>
</comment>
<organism evidence="17 18">
    <name type="scientific">Helicobacter ibis</name>
    <dbReference type="NCBI Taxonomy" id="2962633"/>
    <lineage>
        <taxon>Bacteria</taxon>
        <taxon>Pseudomonadati</taxon>
        <taxon>Campylobacterota</taxon>
        <taxon>Epsilonproteobacteria</taxon>
        <taxon>Campylobacterales</taxon>
        <taxon>Helicobacteraceae</taxon>
        <taxon>Helicobacter</taxon>
    </lineage>
</organism>
<accession>A0ABT4VDY8</accession>
<dbReference type="InterPro" id="IPR002933">
    <property type="entry name" value="Peptidase_M20"/>
</dbReference>
<keyword evidence="8" id="KW-0479">Metal-binding</keyword>
<protein>
    <recommendedName>
        <fullName evidence="6 15">Succinyl-diaminopimelate desuccinylase</fullName>
        <ecNumber evidence="5 15">3.5.1.18</ecNumber>
    </recommendedName>
</protein>
<sequence length="371" mass="40969">MVEIEILKKLISFKSVTPNESGSYEYILGLLSGFKALEFDKNGVKNLFLYKQYGECKDSLHICFAGHVDVVPAGDSWDSDPFTPIIKDGYIYGRGTQDMKSGIAAFLSAIMEIESFNGIISILLTSDEEGEAIYGTKYALEELEKMNLLPNFAIVAEPTSVESVCDMIKIGRRGSINGILTLEGKQGHVAYPSKCINPTEILAVLLPKIAGYNLDNGDDNFEPSKIVITDIRGGMEAVNVTPQNIKIMFNIRNSTNTTLKDVEEYFYNLLKDTKHTLTLKQSSKPFLSKKDSLVVSLLVKSIQNVLNINPALSTSGGTSDARYFAEYGISVVECGVCNDRIHAVNERVKISELESLRRVFSEFINLAKGIN</sequence>
<dbReference type="PANTHER" id="PTHR43808:SF31">
    <property type="entry name" value="N-ACETYL-L-CITRULLINE DEACETYLASE"/>
    <property type="match status" value="1"/>
</dbReference>
<dbReference type="NCBIfam" id="TIGR01246">
    <property type="entry name" value="dapE_proteo"/>
    <property type="match status" value="1"/>
</dbReference>
<dbReference type="PROSITE" id="PS00759">
    <property type="entry name" value="ARGE_DAPE_CPG2_2"/>
    <property type="match status" value="1"/>
</dbReference>
<keyword evidence="9 17" id="KW-0378">Hydrolase</keyword>
<evidence type="ECO:0000256" key="9">
    <source>
        <dbReference type="ARBA" id="ARBA00022801"/>
    </source>
</evidence>
<dbReference type="EC" id="3.5.1.18" evidence="5 15"/>
<dbReference type="HAMAP" id="MF_01690">
    <property type="entry name" value="DapE"/>
    <property type="match status" value="1"/>
</dbReference>
<comment type="subunit">
    <text evidence="4">Homodimer.</text>
</comment>
<gene>
    <name evidence="17" type="primary">dapE</name>
    <name evidence="17" type="ORF">PF021_04300</name>
</gene>
<evidence type="ECO:0000313" key="18">
    <source>
        <dbReference type="Proteomes" id="UP001210261"/>
    </source>
</evidence>
<dbReference type="InterPro" id="IPR001261">
    <property type="entry name" value="ArgE/DapE_CS"/>
</dbReference>
<comment type="catalytic activity">
    <reaction evidence="14">
        <text>N-succinyl-(2S,6S)-2,6-diaminopimelate + H2O = (2S,6S)-2,6-diaminopimelate + succinate</text>
        <dbReference type="Rhea" id="RHEA:22608"/>
        <dbReference type="ChEBI" id="CHEBI:15377"/>
        <dbReference type="ChEBI" id="CHEBI:30031"/>
        <dbReference type="ChEBI" id="CHEBI:57609"/>
        <dbReference type="ChEBI" id="CHEBI:58087"/>
        <dbReference type="EC" id="3.5.1.18"/>
    </reaction>
</comment>
<dbReference type="NCBIfam" id="NF009557">
    <property type="entry name" value="PRK13009.1"/>
    <property type="match status" value="1"/>
</dbReference>
<dbReference type="Gene3D" id="3.40.630.10">
    <property type="entry name" value="Zn peptidases"/>
    <property type="match status" value="2"/>
</dbReference>
<evidence type="ECO:0000256" key="6">
    <source>
        <dbReference type="ARBA" id="ARBA00022391"/>
    </source>
</evidence>
<evidence type="ECO:0000313" key="17">
    <source>
        <dbReference type="EMBL" id="MDA3968894.1"/>
    </source>
</evidence>
<evidence type="ECO:0000256" key="1">
    <source>
        <dbReference type="ARBA" id="ARBA00001947"/>
    </source>
</evidence>
<dbReference type="RefSeq" id="WP_271021484.1">
    <property type="nucleotide sequence ID" value="NZ_JAQHXR010000002.1"/>
</dbReference>
<comment type="similarity">
    <text evidence="3">Belongs to the peptidase M20A family. DapE subfamily.</text>
</comment>
<keyword evidence="12" id="KW-0457">Lysine biosynthesis</keyword>
<evidence type="ECO:0000256" key="11">
    <source>
        <dbReference type="ARBA" id="ARBA00022915"/>
    </source>
</evidence>
<dbReference type="Proteomes" id="UP001210261">
    <property type="component" value="Unassembled WGS sequence"/>
</dbReference>
<keyword evidence="7" id="KW-0028">Amino-acid biosynthesis</keyword>
<dbReference type="Pfam" id="PF01546">
    <property type="entry name" value="Peptidase_M20"/>
    <property type="match status" value="1"/>
</dbReference>
<dbReference type="SUPFAM" id="SSF55031">
    <property type="entry name" value="Bacterial exopeptidase dimerisation domain"/>
    <property type="match status" value="1"/>
</dbReference>
<dbReference type="SUPFAM" id="SSF53187">
    <property type="entry name" value="Zn-dependent exopeptidases"/>
    <property type="match status" value="1"/>
</dbReference>
<comment type="pathway">
    <text evidence="2">Amino-acid biosynthesis; L-lysine biosynthesis via DAP pathway; LL-2,6-diaminopimelate from (S)-tetrahydrodipicolinate (succinylase route): step 3/3.</text>
</comment>
<evidence type="ECO:0000256" key="2">
    <source>
        <dbReference type="ARBA" id="ARBA00005130"/>
    </source>
</evidence>
<proteinExistence type="inferred from homology"/>
<dbReference type="PANTHER" id="PTHR43808">
    <property type="entry name" value="ACETYLORNITHINE DEACETYLASE"/>
    <property type="match status" value="1"/>
</dbReference>
<evidence type="ECO:0000256" key="3">
    <source>
        <dbReference type="ARBA" id="ARBA00006746"/>
    </source>
</evidence>
<evidence type="ECO:0000256" key="15">
    <source>
        <dbReference type="NCBIfam" id="TIGR01246"/>
    </source>
</evidence>
<keyword evidence="11" id="KW-0220">Diaminopimelate biosynthesis</keyword>
<dbReference type="InterPro" id="IPR005941">
    <property type="entry name" value="DapE_proteobac"/>
</dbReference>
<dbReference type="Gene3D" id="3.30.70.360">
    <property type="match status" value="1"/>
</dbReference>
<reference evidence="17 18" key="1">
    <citation type="submission" date="2023-01" db="EMBL/GenBank/DDBJ databases">
        <title>Description of Helicobacter ibis sp. nov. isolated from faecal droppings of black-faced ibis (Theristicus melanopis).</title>
        <authorList>
            <person name="Lopez-Cantillo M."/>
            <person name="Vidal-Veuthey B."/>
            <person name="Mella A."/>
            <person name="De La Haba R."/>
            <person name="Collado L."/>
        </authorList>
    </citation>
    <scope>NUCLEOTIDE SEQUENCE [LARGE SCALE GENOMIC DNA]</scope>
    <source>
        <strain evidence="17 18">A82</strain>
    </source>
</reference>
<keyword evidence="10" id="KW-0862">Zinc</keyword>
<dbReference type="InterPro" id="IPR036264">
    <property type="entry name" value="Bact_exopeptidase_dim_dom"/>
</dbReference>
<evidence type="ECO:0000256" key="4">
    <source>
        <dbReference type="ARBA" id="ARBA00011738"/>
    </source>
</evidence>
<dbReference type="CDD" id="cd03891">
    <property type="entry name" value="M20_DapE_proteobac"/>
    <property type="match status" value="1"/>
</dbReference>
<dbReference type="EMBL" id="JAQHXR010000002">
    <property type="protein sequence ID" value="MDA3968894.1"/>
    <property type="molecule type" value="Genomic_DNA"/>
</dbReference>
<evidence type="ECO:0000256" key="8">
    <source>
        <dbReference type="ARBA" id="ARBA00022723"/>
    </source>
</evidence>
<keyword evidence="18" id="KW-1185">Reference proteome</keyword>
<keyword evidence="13" id="KW-0170">Cobalt</keyword>
<name>A0ABT4VDY8_9HELI</name>
<evidence type="ECO:0000256" key="14">
    <source>
        <dbReference type="ARBA" id="ARBA00051301"/>
    </source>
</evidence>
<dbReference type="Pfam" id="PF07687">
    <property type="entry name" value="M20_dimer"/>
    <property type="match status" value="1"/>
</dbReference>
<comment type="caution">
    <text evidence="17">The sequence shown here is derived from an EMBL/GenBank/DDBJ whole genome shotgun (WGS) entry which is preliminary data.</text>
</comment>
<dbReference type="GO" id="GO:0009014">
    <property type="term" value="F:succinyl-diaminopimelate desuccinylase activity"/>
    <property type="evidence" value="ECO:0007669"/>
    <property type="project" value="UniProtKB-EC"/>
</dbReference>
<evidence type="ECO:0000259" key="16">
    <source>
        <dbReference type="Pfam" id="PF07687"/>
    </source>
</evidence>
<evidence type="ECO:0000256" key="7">
    <source>
        <dbReference type="ARBA" id="ARBA00022605"/>
    </source>
</evidence>
<dbReference type="InterPro" id="IPR011650">
    <property type="entry name" value="Peptidase_M20_dimer"/>
</dbReference>
<evidence type="ECO:0000256" key="12">
    <source>
        <dbReference type="ARBA" id="ARBA00023154"/>
    </source>
</evidence>
<feature type="domain" description="Peptidase M20 dimerisation" evidence="16">
    <location>
        <begin position="170"/>
        <end position="273"/>
    </location>
</feature>
<evidence type="ECO:0000256" key="5">
    <source>
        <dbReference type="ARBA" id="ARBA00011921"/>
    </source>
</evidence>
<evidence type="ECO:0000256" key="13">
    <source>
        <dbReference type="ARBA" id="ARBA00023285"/>
    </source>
</evidence>